<comment type="caution">
    <text evidence="5">The sequence shown here is derived from an EMBL/GenBank/DDBJ whole genome shotgun (WGS) entry which is preliminary data.</text>
</comment>
<dbReference type="PANTHER" id="PTHR43976:SF16">
    <property type="entry name" value="SHORT-CHAIN DEHYDROGENASE_REDUCTASE FAMILY PROTEIN"/>
    <property type="match status" value="1"/>
</dbReference>
<dbReference type="Gene3D" id="3.40.50.720">
    <property type="entry name" value="NAD(P)-binding Rossmann-like Domain"/>
    <property type="match status" value="1"/>
</dbReference>
<dbReference type="Pfam" id="PF00106">
    <property type="entry name" value="adh_short"/>
    <property type="match status" value="1"/>
</dbReference>
<dbReference type="GO" id="GO:0016491">
    <property type="term" value="F:oxidoreductase activity"/>
    <property type="evidence" value="ECO:0007669"/>
    <property type="project" value="UniProtKB-KW"/>
</dbReference>
<dbReference type="EMBL" id="VFLP01000050">
    <property type="protein sequence ID" value="TRX90975.1"/>
    <property type="molecule type" value="Genomic_DNA"/>
</dbReference>
<evidence type="ECO:0000256" key="3">
    <source>
        <dbReference type="ARBA" id="ARBA00023002"/>
    </source>
</evidence>
<comment type="similarity">
    <text evidence="1 4">Belongs to the short-chain dehydrogenases/reductases (SDR) family.</text>
</comment>
<dbReference type="CDD" id="cd05374">
    <property type="entry name" value="17beta-HSD-like_SDR_c"/>
    <property type="match status" value="1"/>
</dbReference>
<proteinExistence type="inferred from homology"/>
<accession>A0A553HSQ6</accession>
<dbReference type="PANTHER" id="PTHR43976">
    <property type="entry name" value="SHORT CHAIN DEHYDROGENASE"/>
    <property type="match status" value="1"/>
</dbReference>
<organism evidence="5 6">
    <name type="scientific">Xylaria flabelliformis</name>
    <dbReference type="NCBI Taxonomy" id="2512241"/>
    <lineage>
        <taxon>Eukaryota</taxon>
        <taxon>Fungi</taxon>
        <taxon>Dikarya</taxon>
        <taxon>Ascomycota</taxon>
        <taxon>Pezizomycotina</taxon>
        <taxon>Sordariomycetes</taxon>
        <taxon>Xylariomycetidae</taxon>
        <taxon>Xylariales</taxon>
        <taxon>Xylariaceae</taxon>
        <taxon>Xylaria</taxon>
    </lineage>
</organism>
<dbReference type="PRINTS" id="PR00081">
    <property type="entry name" value="GDHRDH"/>
</dbReference>
<sequence>MGQSKVFLITGCSSGFGNALAQKCLSSGDKVVATSRNPDQLKFFDATAQNFLAVNVDLSSLESIQAAFDKTIAAFGRVDVVINNAGFGLCGAFEELTDEDIQSVMNINFMGVIRVTRMALQVMREINKPPGGLIQQITSIAGQCGMPAMSAYCASKWAVEGLTESIARELDPQWNIHLTCIEPGGFRSEWAHKNMQYRHPDQLLPAYGHIVAEQVMSAMEKEQAGDCVKGAAAIYQLAYMHNPPLRCPLGSEAFGAMESKLKGYNESYREFQNIALPVDVER</sequence>
<reference evidence="6" key="1">
    <citation type="submission" date="2019-06" db="EMBL/GenBank/DDBJ databases">
        <title>Draft genome sequence of the griseofulvin-producing fungus Xylaria cubensis strain G536.</title>
        <authorList>
            <person name="Mead M.E."/>
            <person name="Raja H.A."/>
            <person name="Steenwyk J.L."/>
            <person name="Knowles S.L."/>
            <person name="Oberlies N.H."/>
            <person name="Rokas A."/>
        </authorList>
    </citation>
    <scope>NUCLEOTIDE SEQUENCE [LARGE SCALE GENOMIC DNA]</scope>
    <source>
        <strain evidence="6">G536</strain>
    </source>
</reference>
<evidence type="ECO:0000313" key="6">
    <source>
        <dbReference type="Proteomes" id="UP000319160"/>
    </source>
</evidence>
<evidence type="ECO:0000256" key="1">
    <source>
        <dbReference type="ARBA" id="ARBA00006484"/>
    </source>
</evidence>
<dbReference type="InterPro" id="IPR036291">
    <property type="entry name" value="NAD(P)-bd_dom_sf"/>
</dbReference>
<keyword evidence="3" id="KW-0560">Oxidoreductase</keyword>
<dbReference type="PROSITE" id="PS00061">
    <property type="entry name" value="ADH_SHORT"/>
    <property type="match status" value="1"/>
</dbReference>
<dbReference type="PRINTS" id="PR00080">
    <property type="entry name" value="SDRFAMILY"/>
</dbReference>
<gene>
    <name evidence="5" type="ORF">FHL15_008180</name>
</gene>
<dbReference type="STRING" id="2512241.A0A553HSQ6"/>
<dbReference type="InterPro" id="IPR051911">
    <property type="entry name" value="SDR_oxidoreductase"/>
</dbReference>
<dbReference type="AlphaFoldDB" id="A0A553HSQ6"/>
<dbReference type="InterPro" id="IPR020904">
    <property type="entry name" value="Sc_DH/Rdtase_CS"/>
</dbReference>
<dbReference type="SUPFAM" id="SSF51735">
    <property type="entry name" value="NAD(P)-binding Rossmann-fold domains"/>
    <property type="match status" value="1"/>
</dbReference>
<keyword evidence="2" id="KW-0521">NADP</keyword>
<dbReference type="InterPro" id="IPR002347">
    <property type="entry name" value="SDR_fam"/>
</dbReference>
<name>A0A553HSQ6_9PEZI</name>
<dbReference type="Proteomes" id="UP000319160">
    <property type="component" value="Unassembled WGS sequence"/>
</dbReference>
<evidence type="ECO:0000256" key="4">
    <source>
        <dbReference type="RuleBase" id="RU000363"/>
    </source>
</evidence>
<protein>
    <submittedName>
        <fullName evidence="5">Uncharacterized protein</fullName>
    </submittedName>
</protein>
<evidence type="ECO:0000313" key="5">
    <source>
        <dbReference type="EMBL" id="TRX90975.1"/>
    </source>
</evidence>
<keyword evidence="6" id="KW-1185">Reference proteome</keyword>
<dbReference type="OrthoDB" id="1274115at2759"/>
<evidence type="ECO:0000256" key="2">
    <source>
        <dbReference type="ARBA" id="ARBA00022857"/>
    </source>
</evidence>